<dbReference type="OrthoDB" id="9904367at2759"/>
<dbReference type="GO" id="GO:0016020">
    <property type="term" value="C:membrane"/>
    <property type="evidence" value="ECO:0007669"/>
    <property type="project" value="UniProtKB-SubCell"/>
</dbReference>
<evidence type="ECO:0000256" key="4">
    <source>
        <dbReference type="ARBA" id="ARBA00023157"/>
    </source>
</evidence>
<evidence type="ECO:0000256" key="3">
    <source>
        <dbReference type="ARBA" id="ARBA00022989"/>
    </source>
</evidence>
<protein>
    <recommendedName>
        <fullName evidence="8">Ig-like domain-containing protein</fullName>
    </recommendedName>
</protein>
<keyword evidence="7" id="KW-0393">Immunoglobulin domain</keyword>
<dbReference type="PANTHER" id="PTHR11890">
    <property type="entry name" value="INTERLEUKIN-1 RECEPTOR FAMILY MEMBER"/>
    <property type="match status" value="1"/>
</dbReference>
<dbReference type="Proteomes" id="UP000287033">
    <property type="component" value="Unassembled WGS sequence"/>
</dbReference>
<evidence type="ECO:0000313" key="10">
    <source>
        <dbReference type="Proteomes" id="UP000287033"/>
    </source>
</evidence>
<dbReference type="InterPro" id="IPR007110">
    <property type="entry name" value="Ig-like_dom"/>
</dbReference>
<dbReference type="Pfam" id="PF22009">
    <property type="entry name" value="YLDV-IL18BP-like"/>
    <property type="match status" value="1"/>
</dbReference>
<dbReference type="InterPro" id="IPR036179">
    <property type="entry name" value="Ig-like_dom_sf"/>
</dbReference>
<proteinExistence type="predicted"/>
<reference evidence="9 10" key="1">
    <citation type="journal article" date="2018" name="Nat. Ecol. Evol.">
        <title>Shark genomes provide insights into elasmobranch evolution and the origin of vertebrates.</title>
        <authorList>
            <person name="Hara Y"/>
            <person name="Yamaguchi K"/>
            <person name="Onimaru K"/>
            <person name="Kadota M"/>
            <person name="Koyanagi M"/>
            <person name="Keeley SD"/>
            <person name="Tatsumi K"/>
            <person name="Tanaka K"/>
            <person name="Motone F"/>
            <person name="Kageyama Y"/>
            <person name="Nozu R"/>
            <person name="Adachi N"/>
            <person name="Nishimura O"/>
            <person name="Nakagawa R"/>
            <person name="Tanegashima C"/>
            <person name="Kiyatake I"/>
            <person name="Matsumoto R"/>
            <person name="Murakumo K"/>
            <person name="Nishida K"/>
            <person name="Terakita A"/>
            <person name="Kuratani S"/>
            <person name="Sato K"/>
            <person name="Hyodo S Kuraku.S."/>
        </authorList>
    </citation>
    <scope>NUCLEOTIDE SEQUENCE [LARGE SCALE GENOMIC DNA]</scope>
</reference>
<keyword evidence="10" id="KW-1185">Reference proteome</keyword>
<comment type="subcellular location">
    <subcellularLocation>
        <location evidence="1">Membrane</location>
        <topology evidence="1">Single-pass type I membrane protein</topology>
    </subcellularLocation>
</comment>
<keyword evidence="5" id="KW-0675">Receptor</keyword>
<gene>
    <name evidence="9" type="ORF">chiPu_0019118</name>
</gene>
<dbReference type="AlphaFoldDB" id="A0A401RQV6"/>
<organism evidence="9 10">
    <name type="scientific">Chiloscyllium punctatum</name>
    <name type="common">Brownbanded bambooshark</name>
    <name type="synonym">Hemiscyllium punctatum</name>
    <dbReference type="NCBI Taxonomy" id="137246"/>
    <lineage>
        <taxon>Eukaryota</taxon>
        <taxon>Metazoa</taxon>
        <taxon>Chordata</taxon>
        <taxon>Craniata</taxon>
        <taxon>Vertebrata</taxon>
        <taxon>Chondrichthyes</taxon>
        <taxon>Elasmobranchii</taxon>
        <taxon>Galeomorphii</taxon>
        <taxon>Galeoidea</taxon>
        <taxon>Orectolobiformes</taxon>
        <taxon>Hemiscylliidae</taxon>
        <taxon>Chiloscyllium</taxon>
    </lineage>
</organism>
<dbReference type="FunFam" id="2.60.40.10:FF:000284">
    <property type="entry name" value="interleukin-1 receptor accessory protein-like 1"/>
    <property type="match status" value="1"/>
</dbReference>
<sequence length="135" mass="14866">GSDAYGPPKIIVPSGTTVKAELGKSLKLNCQAITCYTDKFSTIIYWLANHEFIEDVFENSRVKEGQEIFMTENGKTLIQKYLEFTKVTPGDFKTNFTCAVLNPTGSSVKTITLAEMQVGGLTTSDQLEKSSDIQL</sequence>
<evidence type="ECO:0000259" key="8">
    <source>
        <dbReference type="PROSITE" id="PS50835"/>
    </source>
</evidence>
<dbReference type="SUPFAM" id="SSF48726">
    <property type="entry name" value="Immunoglobulin"/>
    <property type="match status" value="1"/>
</dbReference>
<dbReference type="InterPro" id="IPR013783">
    <property type="entry name" value="Ig-like_fold"/>
</dbReference>
<keyword evidence="3" id="KW-1133">Transmembrane helix</keyword>
<evidence type="ECO:0000256" key="2">
    <source>
        <dbReference type="ARBA" id="ARBA00022692"/>
    </source>
</evidence>
<name>A0A401RQV6_CHIPU</name>
<keyword evidence="4" id="KW-1015">Disulfide bond</keyword>
<accession>A0A401RQV6</accession>
<keyword evidence="2" id="KW-0812">Transmembrane</keyword>
<evidence type="ECO:0000313" key="9">
    <source>
        <dbReference type="EMBL" id="GCC20556.1"/>
    </source>
</evidence>
<dbReference type="PANTHER" id="PTHR11890:SF44">
    <property type="entry name" value="X-LINKED INTERLEUKIN-1 RECEPTOR ACCESSORY PROTEIN-LIKE 2"/>
    <property type="match status" value="1"/>
</dbReference>
<dbReference type="Gene3D" id="2.60.40.10">
    <property type="entry name" value="Immunoglobulins"/>
    <property type="match status" value="1"/>
</dbReference>
<dbReference type="STRING" id="137246.A0A401RQV6"/>
<evidence type="ECO:0000256" key="1">
    <source>
        <dbReference type="ARBA" id="ARBA00004479"/>
    </source>
</evidence>
<keyword evidence="3" id="KW-0472">Membrane</keyword>
<feature type="domain" description="Ig-like" evidence="8">
    <location>
        <begin position="8"/>
        <end position="114"/>
    </location>
</feature>
<evidence type="ECO:0000256" key="5">
    <source>
        <dbReference type="ARBA" id="ARBA00023170"/>
    </source>
</evidence>
<evidence type="ECO:0000256" key="6">
    <source>
        <dbReference type="ARBA" id="ARBA00023180"/>
    </source>
</evidence>
<keyword evidence="6" id="KW-0325">Glycoprotein</keyword>
<dbReference type="PROSITE" id="PS50835">
    <property type="entry name" value="IG_LIKE"/>
    <property type="match status" value="1"/>
</dbReference>
<dbReference type="EMBL" id="BEZZ01001837">
    <property type="protein sequence ID" value="GCC20556.1"/>
    <property type="molecule type" value="Genomic_DNA"/>
</dbReference>
<dbReference type="OMA" id="FKTNFTC"/>
<feature type="non-terminal residue" evidence="9">
    <location>
        <position position="1"/>
    </location>
</feature>
<dbReference type="InterPro" id="IPR015621">
    <property type="entry name" value="IL-1_rcpt_fam"/>
</dbReference>
<dbReference type="InterPro" id="IPR055139">
    <property type="entry name" value="IL18BP-like_dom"/>
</dbReference>
<comment type="caution">
    <text evidence="9">The sequence shown here is derived from an EMBL/GenBank/DDBJ whole genome shotgun (WGS) entry which is preliminary data.</text>
</comment>
<evidence type="ECO:0000256" key="7">
    <source>
        <dbReference type="ARBA" id="ARBA00023319"/>
    </source>
</evidence>